<keyword evidence="3" id="KW-1185">Reference proteome</keyword>
<protein>
    <submittedName>
        <fullName evidence="2">Uncharacterized protein</fullName>
    </submittedName>
</protein>
<reference evidence="3" key="1">
    <citation type="submission" date="2017-01" db="EMBL/GenBank/DDBJ databases">
        <title>Comparative genomics of anhydrobiosis in the tardigrade Hypsibius dujardini.</title>
        <authorList>
            <person name="Yoshida Y."/>
            <person name="Koutsovoulos G."/>
            <person name="Laetsch D."/>
            <person name="Stevens L."/>
            <person name="Kumar S."/>
            <person name="Horikawa D."/>
            <person name="Ishino K."/>
            <person name="Komine S."/>
            <person name="Tomita M."/>
            <person name="Blaxter M."/>
            <person name="Arakawa K."/>
        </authorList>
    </citation>
    <scope>NUCLEOTIDE SEQUENCE [LARGE SCALE GENOMIC DNA]</scope>
    <source>
        <strain evidence="3">Z151</strain>
    </source>
</reference>
<feature type="region of interest" description="Disordered" evidence="1">
    <location>
        <begin position="241"/>
        <end position="281"/>
    </location>
</feature>
<evidence type="ECO:0000313" key="3">
    <source>
        <dbReference type="Proteomes" id="UP000192578"/>
    </source>
</evidence>
<feature type="compositionally biased region" description="Polar residues" evidence="1">
    <location>
        <begin position="77"/>
        <end position="94"/>
    </location>
</feature>
<feature type="region of interest" description="Disordered" evidence="1">
    <location>
        <begin position="175"/>
        <end position="205"/>
    </location>
</feature>
<name>A0A9X6RL61_HYPEX</name>
<feature type="compositionally biased region" description="Pro residues" evidence="1">
    <location>
        <begin position="390"/>
        <end position="406"/>
    </location>
</feature>
<feature type="compositionally biased region" description="Basic residues" evidence="1">
    <location>
        <begin position="252"/>
        <end position="267"/>
    </location>
</feature>
<comment type="caution">
    <text evidence="2">The sequence shown here is derived from an EMBL/GenBank/DDBJ whole genome shotgun (WGS) entry which is preliminary data.</text>
</comment>
<dbReference type="AlphaFoldDB" id="A0A9X6RL61"/>
<evidence type="ECO:0000256" key="1">
    <source>
        <dbReference type="SAM" id="MobiDB-lite"/>
    </source>
</evidence>
<feature type="compositionally biased region" description="Low complexity" evidence="1">
    <location>
        <begin position="121"/>
        <end position="131"/>
    </location>
</feature>
<dbReference type="EMBL" id="MTYJ01000242">
    <property type="protein sequence ID" value="OWA51874.1"/>
    <property type="molecule type" value="Genomic_DNA"/>
</dbReference>
<dbReference type="OrthoDB" id="10659661at2759"/>
<evidence type="ECO:0000313" key="2">
    <source>
        <dbReference type="EMBL" id="OWA51874.1"/>
    </source>
</evidence>
<organism evidence="2 3">
    <name type="scientific">Hypsibius exemplaris</name>
    <name type="common">Freshwater tardigrade</name>
    <dbReference type="NCBI Taxonomy" id="2072580"/>
    <lineage>
        <taxon>Eukaryota</taxon>
        <taxon>Metazoa</taxon>
        <taxon>Ecdysozoa</taxon>
        <taxon>Tardigrada</taxon>
        <taxon>Eutardigrada</taxon>
        <taxon>Parachela</taxon>
        <taxon>Hypsibioidea</taxon>
        <taxon>Hypsibiidae</taxon>
        <taxon>Hypsibius</taxon>
    </lineage>
</organism>
<feature type="region of interest" description="Disordered" evidence="1">
    <location>
        <begin position="1"/>
        <end position="20"/>
    </location>
</feature>
<feature type="region of interest" description="Disordered" evidence="1">
    <location>
        <begin position="390"/>
        <end position="432"/>
    </location>
</feature>
<feature type="region of interest" description="Disordered" evidence="1">
    <location>
        <begin position="36"/>
        <end position="131"/>
    </location>
</feature>
<feature type="compositionally biased region" description="Basic residues" evidence="1">
    <location>
        <begin position="178"/>
        <end position="191"/>
    </location>
</feature>
<feature type="compositionally biased region" description="Pro residues" evidence="1">
    <location>
        <begin position="413"/>
        <end position="422"/>
    </location>
</feature>
<proteinExistence type="predicted"/>
<dbReference type="Proteomes" id="UP000192578">
    <property type="component" value="Unassembled WGS sequence"/>
</dbReference>
<gene>
    <name evidence="2" type="ORF">BV898_16336</name>
</gene>
<feature type="compositionally biased region" description="Basic residues" evidence="1">
    <location>
        <begin position="423"/>
        <end position="432"/>
    </location>
</feature>
<accession>A0A9X6RL61</accession>
<feature type="compositionally biased region" description="Polar residues" evidence="1">
    <location>
        <begin position="105"/>
        <end position="115"/>
    </location>
</feature>
<sequence length="568" mass="62424">MGTENERKQSLSKHPIRHPLASALHLPLLRKPIKAHRLPATALRSSVDESNGRCRKAQTQPVPLTGNADLKDDGSLANASKPLSAQMSLTSSDPPGSPELKSILKRSQSVMSESGTEFPDSDYASASPSPSQDFFHEFRSADDVFSDSSDERKRVSFSEKVQRNTYRPGTCILQQKQKALKKREKRQKRDGRRTASESDATEMSDISDRFEAISFQDREAELGREIDPGYVLEELVEVDEEQTREEATANATKKRRHRKNKKARAKRTVSPDDGCQSSIAHGPSVNLREQRTLLRELFKPESAADFFKPATAVNSKGNCARITPECSLYCGSEAGTLCEANNCCFEESADGWFRCFHPNSVKPTPECQALINEPACPDCPSCPLKPTTLPPTPVPTPAPTAPPTTPAPTTLSQPPPRPPPLRPRPRPHRLRHRRAVHRSLSSVQHRYLAGQNIVGWLSRGASGSYGSSLATATVNFNGIYSGVGGSSTCQRPGQMWTHNLNQYIGRPGVQSLDDIGVFIARNDKGRVQFSRFIDCNCSPLASFGCSGDIADFGMVHFVTNRPPGYFNG</sequence>